<dbReference type="AlphaFoldDB" id="A0A6G4U4J5"/>
<evidence type="ECO:0000313" key="2">
    <source>
        <dbReference type="Proteomes" id="UP000481583"/>
    </source>
</evidence>
<dbReference type="EMBL" id="JAAKZV010000091">
    <property type="protein sequence ID" value="NGN66298.1"/>
    <property type="molecule type" value="Genomic_DNA"/>
</dbReference>
<dbReference type="RefSeq" id="WP_165239553.1">
    <property type="nucleotide sequence ID" value="NZ_JAAKZV010000091.1"/>
</dbReference>
<sequence length="87" mass="9703">MRTTVDLPEDLLQEAKLRATRRRVTLSAVIEDAVRASFARDLNAARNAAVTLPTWDGGELQPGVDLEDREAIDELLMQDEFTEGYGQ</sequence>
<keyword evidence="2" id="KW-1185">Reference proteome</keyword>
<accession>A0A6G4U4J5</accession>
<reference evidence="1 2" key="1">
    <citation type="submission" date="2020-02" db="EMBL/GenBank/DDBJ databases">
        <title>Whole-genome analyses of novel actinobacteria.</title>
        <authorList>
            <person name="Sahin N."/>
        </authorList>
    </citation>
    <scope>NUCLEOTIDE SEQUENCE [LARGE SCALE GENOMIC DNA]</scope>
    <source>
        <strain evidence="1 2">A7024</strain>
    </source>
</reference>
<dbReference type="Proteomes" id="UP000481583">
    <property type="component" value="Unassembled WGS sequence"/>
</dbReference>
<proteinExistence type="predicted"/>
<comment type="caution">
    <text evidence="1">The sequence shown here is derived from an EMBL/GenBank/DDBJ whole genome shotgun (WGS) entry which is preliminary data.</text>
</comment>
<evidence type="ECO:0000313" key="1">
    <source>
        <dbReference type="EMBL" id="NGN66298.1"/>
    </source>
</evidence>
<dbReference type="CDD" id="cd21631">
    <property type="entry name" value="RHH_CopG_NikR-like"/>
    <property type="match status" value="1"/>
</dbReference>
<organism evidence="1 2">
    <name type="scientific">Streptomyces coryli</name>
    <dbReference type="NCBI Taxonomy" id="1128680"/>
    <lineage>
        <taxon>Bacteria</taxon>
        <taxon>Bacillati</taxon>
        <taxon>Actinomycetota</taxon>
        <taxon>Actinomycetes</taxon>
        <taxon>Kitasatosporales</taxon>
        <taxon>Streptomycetaceae</taxon>
        <taxon>Streptomyces</taxon>
    </lineage>
</organism>
<protein>
    <submittedName>
        <fullName evidence="1">DUF2191 domain-containing protein</fullName>
    </submittedName>
</protein>
<name>A0A6G4U4J5_9ACTN</name>
<gene>
    <name evidence="1" type="ORF">G5C51_20650</name>
</gene>